<proteinExistence type="predicted"/>
<evidence type="ECO:0000313" key="2">
    <source>
        <dbReference type="Proteomes" id="UP000187209"/>
    </source>
</evidence>
<accession>A0A1R2BHC8</accession>
<dbReference type="Proteomes" id="UP000187209">
    <property type="component" value="Unassembled WGS sequence"/>
</dbReference>
<organism evidence="1 2">
    <name type="scientific">Stentor coeruleus</name>
    <dbReference type="NCBI Taxonomy" id="5963"/>
    <lineage>
        <taxon>Eukaryota</taxon>
        <taxon>Sar</taxon>
        <taxon>Alveolata</taxon>
        <taxon>Ciliophora</taxon>
        <taxon>Postciliodesmatophora</taxon>
        <taxon>Heterotrichea</taxon>
        <taxon>Heterotrichida</taxon>
        <taxon>Stentoridae</taxon>
        <taxon>Stentor</taxon>
    </lineage>
</organism>
<name>A0A1R2BHC8_9CILI</name>
<keyword evidence="2" id="KW-1185">Reference proteome</keyword>
<comment type="caution">
    <text evidence="1">The sequence shown here is derived from an EMBL/GenBank/DDBJ whole genome shotgun (WGS) entry which is preliminary data.</text>
</comment>
<dbReference type="OrthoDB" id="426882at2759"/>
<evidence type="ECO:0000313" key="1">
    <source>
        <dbReference type="EMBL" id="OMJ76134.1"/>
    </source>
</evidence>
<dbReference type="EMBL" id="MPUH01000648">
    <property type="protein sequence ID" value="OMJ76134.1"/>
    <property type="molecule type" value="Genomic_DNA"/>
</dbReference>
<protein>
    <submittedName>
        <fullName evidence="1">Uncharacterized protein</fullName>
    </submittedName>
</protein>
<sequence length="2096" mass="236537">MFETFQPNLDPGDIYLPRDIWVANPIDLTSNHAQENITITVYFYTQVVLRAGYYAELNVIGSFQTYVTLLEDQSVDENNVISFPGIVFDKKGTYGPVRLIIYSSENGQIVASCVSYGGIAITDPKPDPGYAYITYTSGATQEVLQSTSLDFFMSLLNPIDIYDYIALKISEEFTVIMSSEDKSLLSFMLVVGEGETAYWKDIQYYYDKENRELFLYNLNSTVPAGTVLNFRLTGIANPITIGGGNYNWEIQVFRYGTKTITHRYHSTDPQSYTVYAVMNVSSWVPSNPNIPPGDVYADLSLFMTISFYANITIPSGWWFQFNVSSIDLKKTVYKIENPDQMDYSYVENEKTDTYAYGESYEYLDLCSVSDESHIKCYIIKEIPSGEIFEVSILAYIVNIGSASIVEAKIFNDNKDILIKMTNSIYYYATTKLSSAVKHLKYEPLIFISKSKSSEDKWHFYTGVLDTGYIIISFQVENFPDSDSESEIIVSLPISDSTDENIDENFQSIIIEKEYKANCIISSDSLNIDFSSTNNVAEIPVKSISNRKITFNFSGITGNNNAFINIILYSDSEKLTLPYFESSLYTKYDLYLEYKSGSKYYQYGKPFTFQAYKIPLDFSVMCTSSGIPGMPAFLSMIPIFGFNNPLKWTSYIEFTITGTDILADLGSGLDSGEVYPSSDLDIGDEVILLYGDEFIGTWLQLKKNIIENNEISFYFPLGTLISGKTYNAFGQLAAVNEFGQKFIMSRGIEKSITADVELADTDIENENYGNYMIYDIKNITITPTPTTKPNSNFISALYLEKGFSQGPNGDFTLGSVSSSHVFNSSNPEFKSFSTFWIMEYSEGISYSFEITNLIMPWFADSHKISIYFTYSESFSGNTKCEKLFNQTIEINPNTFTPNIKPKTSSGFGSVAQYFNFELLLTPEINIPIFEKTSVEISINEDIGKDGCLLLLTIGNNIYTQTVKSSINIFSNLKVDIISSMNITAWQLSLPTVNDNDNETPIPIIKSVYLLYDDKPSVEWTCNDNDDICTTIFSKSDSAKASDFIWATPFPNQRGAEGAYFQLKASFPVNIPSGTNITIYGQNFTDDPYALVNTWCSHLLTSVAINNNQLSILIYYDIKVGETFELRKDYAINVDDNDVSNDLYIFAKYKDTVLIDDTLFDKRWNYLIYDNATVEIRDPNVKVSKNNKGELEKYTFSFRLGNSSLPTWAVLFDIPGAYDMHFGQATDIFNNNKYYLECESTLANIECCVDHWIVTVTGFKIIPAGIAIDISIRGFTPPVKDSGNFGIYIKDTSTSAIVAVSATALSLEFTDIPQNLIDFISVSVSDHKSYTGDYKFDMYLSGIYSENSAVKFLFPMTYSLRIDNPDTVECSANFTYTNKTIISSSCTSEDNWVTFVFENEYDFGTSTLITVFLYNIVNPYIGDRRSSDFDVTNVAYYDYDFWVQKFQVYGILKDINEAKSYTGKSYMNLNAGYTGFYEKNLLKLIINNKTLDNPENAIKLTSGLSSAQYIIKTENDKVIAKKIVLTPYEHKGIIKFDKAFYTLTPDTLTAKFRVKVEHKASVGMYYVGWNIYETPLETGNYRYAVPIKNSVYLSTDSAQNIIVSDPGILAPGTTSLPIKISLGDYSTFSSFQFRLENLEKALVFKPDDIIEFKAGEYYKYFTISVPDQEGEYQINFQLTGDDKDAFVPPSNLNITVGAVNDVDLKIINININPEGVSEATINIELSTQAEIAWVLGPSRLLKAYPDLITYKNASAYFYPLIGTPTSLQKTIANQINRFNTALNSYSSLGSYVNYTSDILNHARSSIFYHYTVADQQYSETLEAFVYEIEYTLVVWAFNTKSTTTATFVYSHTSLPPPIILSLSFTSPLNTTEISLLINSLSDLTGILKNRFNHYTNNNFRRRLSTTTDIIIYSSPRSFYTAQKIYEMIDMYNLQIVLSDNNIEKSIISMSYSELSKNNDIPSVISKEIEVPKDVQVIVSIEIDKNGIICCVVEKEPQKNLSLTAEDIYLGYGRDGKQAQMHKCAKMAMNITNIQTWDFTEDFDFARYTLTCTACNTYPVTPQCESTDSGTFSFALKWDAPDINRGLIFVVSLAILLVN</sequence>
<gene>
    <name evidence="1" type="ORF">SteCoe_24538</name>
</gene>
<reference evidence="1 2" key="1">
    <citation type="submission" date="2016-11" db="EMBL/GenBank/DDBJ databases">
        <title>The macronuclear genome of Stentor coeruleus: a giant cell with tiny introns.</title>
        <authorList>
            <person name="Slabodnick M."/>
            <person name="Ruby J.G."/>
            <person name="Reiff S.B."/>
            <person name="Swart E.C."/>
            <person name="Gosai S."/>
            <person name="Prabakaran S."/>
            <person name="Witkowska E."/>
            <person name="Larue G.E."/>
            <person name="Fisher S."/>
            <person name="Freeman R.M."/>
            <person name="Gunawardena J."/>
            <person name="Chu W."/>
            <person name="Stover N.A."/>
            <person name="Gregory B.D."/>
            <person name="Nowacki M."/>
            <person name="Derisi J."/>
            <person name="Roy S.W."/>
            <person name="Marshall W.F."/>
            <person name="Sood P."/>
        </authorList>
    </citation>
    <scope>NUCLEOTIDE SEQUENCE [LARGE SCALE GENOMIC DNA]</scope>
    <source>
        <strain evidence="1">WM001</strain>
    </source>
</reference>